<reference evidence="2" key="1">
    <citation type="journal article" date="2022" name="Mol. Ecol. Resour.">
        <title>The genomes of chicory, endive, great burdock and yacon provide insights into Asteraceae palaeo-polyploidization history and plant inulin production.</title>
        <authorList>
            <person name="Fan W."/>
            <person name="Wang S."/>
            <person name="Wang H."/>
            <person name="Wang A."/>
            <person name="Jiang F."/>
            <person name="Liu H."/>
            <person name="Zhao H."/>
            <person name="Xu D."/>
            <person name="Zhang Y."/>
        </authorList>
    </citation>
    <scope>NUCLEOTIDE SEQUENCE [LARGE SCALE GENOMIC DNA]</scope>
    <source>
        <strain evidence="2">cv. Punajuju</strain>
    </source>
</reference>
<gene>
    <name evidence="1" type="ORF">L2E82_31639</name>
</gene>
<comment type="caution">
    <text evidence="1">The sequence shown here is derived from an EMBL/GenBank/DDBJ whole genome shotgun (WGS) entry which is preliminary data.</text>
</comment>
<sequence length="150" mass="16664">MSDLPHKHHGVTGAIAAVCKAICRPDDHLDLAIARFGTGTILGRLKVGGEKKNGWFRWPGWLPFAQKLVASLSIAASTMLLPHHRSCPTTLFPYHNRATNVVMHHHRTSPTVSPNDDHHGLFLRIPTNQHRLSFAGKQLEDGRTLADYNI</sequence>
<dbReference type="EMBL" id="CM042014">
    <property type="protein sequence ID" value="KAI3720648.1"/>
    <property type="molecule type" value="Genomic_DNA"/>
</dbReference>
<proteinExistence type="predicted"/>
<keyword evidence="2" id="KW-1185">Reference proteome</keyword>
<evidence type="ECO:0000313" key="2">
    <source>
        <dbReference type="Proteomes" id="UP001055811"/>
    </source>
</evidence>
<protein>
    <submittedName>
        <fullName evidence="1">Uncharacterized protein</fullName>
    </submittedName>
</protein>
<accession>A0ACB9BGG4</accession>
<evidence type="ECO:0000313" key="1">
    <source>
        <dbReference type="EMBL" id="KAI3720648.1"/>
    </source>
</evidence>
<dbReference type="Proteomes" id="UP001055811">
    <property type="component" value="Linkage Group LG06"/>
</dbReference>
<reference evidence="1 2" key="2">
    <citation type="journal article" date="2022" name="Mol. Ecol. Resour.">
        <title>The genomes of chicory, endive, great burdock and yacon provide insights into Asteraceae paleo-polyploidization history and plant inulin production.</title>
        <authorList>
            <person name="Fan W."/>
            <person name="Wang S."/>
            <person name="Wang H."/>
            <person name="Wang A."/>
            <person name="Jiang F."/>
            <person name="Liu H."/>
            <person name="Zhao H."/>
            <person name="Xu D."/>
            <person name="Zhang Y."/>
        </authorList>
    </citation>
    <scope>NUCLEOTIDE SEQUENCE [LARGE SCALE GENOMIC DNA]</scope>
    <source>
        <strain evidence="2">cv. Punajuju</strain>
        <tissue evidence="1">Leaves</tissue>
    </source>
</reference>
<organism evidence="1 2">
    <name type="scientific">Cichorium intybus</name>
    <name type="common">Chicory</name>
    <dbReference type="NCBI Taxonomy" id="13427"/>
    <lineage>
        <taxon>Eukaryota</taxon>
        <taxon>Viridiplantae</taxon>
        <taxon>Streptophyta</taxon>
        <taxon>Embryophyta</taxon>
        <taxon>Tracheophyta</taxon>
        <taxon>Spermatophyta</taxon>
        <taxon>Magnoliopsida</taxon>
        <taxon>eudicotyledons</taxon>
        <taxon>Gunneridae</taxon>
        <taxon>Pentapetalae</taxon>
        <taxon>asterids</taxon>
        <taxon>campanulids</taxon>
        <taxon>Asterales</taxon>
        <taxon>Asteraceae</taxon>
        <taxon>Cichorioideae</taxon>
        <taxon>Cichorieae</taxon>
        <taxon>Cichoriinae</taxon>
        <taxon>Cichorium</taxon>
    </lineage>
</organism>
<name>A0ACB9BGG4_CICIN</name>